<evidence type="ECO:0000256" key="7">
    <source>
        <dbReference type="ARBA" id="ARBA00023077"/>
    </source>
</evidence>
<dbReference type="Gene3D" id="2.170.130.10">
    <property type="entry name" value="TonB-dependent receptor, plug domain"/>
    <property type="match status" value="1"/>
</dbReference>
<evidence type="ECO:0000259" key="15">
    <source>
        <dbReference type="Pfam" id="PF07715"/>
    </source>
</evidence>
<dbReference type="EMBL" id="FPLJ01000020">
    <property type="protein sequence ID" value="SGY84627.1"/>
    <property type="molecule type" value="Genomic_DNA"/>
</dbReference>
<protein>
    <submittedName>
        <fullName evidence="16">Hemin receptor</fullName>
    </submittedName>
</protein>
<keyword evidence="5 11" id="KW-0812">Transmembrane</keyword>
<evidence type="ECO:0000256" key="12">
    <source>
        <dbReference type="RuleBase" id="RU003357"/>
    </source>
</evidence>
<dbReference type="InterPro" id="IPR039426">
    <property type="entry name" value="TonB-dep_rcpt-like"/>
</dbReference>
<dbReference type="Proteomes" id="UP000182660">
    <property type="component" value="Unassembled WGS sequence"/>
</dbReference>
<dbReference type="InterPro" id="IPR011276">
    <property type="entry name" value="TonB_haem/Hb_rcpt"/>
</dbReference>
<evidence type="ECO:0000256" key="5">
    <source>
        <dbReference type="ARBA" id="ARBA00022692"/>
    </source>
</evidence>
<evidence type="ECO:0000313" key="17">
    <source>
        <dbReference type="Proteomes" id="UP000182660"/>
    </source>
</evidence>
<comment type="subcellular location">
    <subcellularLocation>
        <location evidence="1 11">Cell outer membrane</location>
        <topology evidence="1 11">Multi-pass membrane protein</topology>
    </subcellularLocation>
</comment>
<sequence length="711" mass="78727">MKFSILSTAVLSVLINNAALANSESTPYGETIVTANIIEQPLSKVAGSISVLGGDEIEKKGVTELYDALNNEPGVSVSGGAGRPQSITIRGMSGNRIAITKDGIKTSDGYGALDLNDKVGMNSFDLSNVKSIEVVKGASSSIHGSGAIGGAVIITTKDASDYLKYDDLYLDVSGTYTGISNKYKVASNLAFRTGDTESLINMAYWVGEETRNFNQDLYNRDVDGYSMAYSVNHFVNESVMFNAKVDYFTDNLSRLEGIASTQKDGIMKIASFNEQTTMDGFGVNVGMVITPYDSWFDEMDTKIYWRKTENNSNTNRLMKRKHNGIEERRREIKKQLFNDELIGIGSDFVSTLDSGSLNHQVAYGLSMTVNSYERLKNKTTLDWNGHKVEADKPFAPAASYNVGAYIRDVIEIDDWTITGGARFDMHRLTPDSGSDIGGFPVKDIDSSEFSPSLSLAYQFTDELTTYLSYNHGYRAPSYDKAYGYVSHDFIPLTPFVIIPNMDLEAETSDSFELGSKYDNGRTKIYGAIFYQKFQNFIDVKQIGYDSSTGNYLKQYQNVDGVETYGMELSVAHRLDENWSTGFKAGYVDGKDKDGDYVRSITPWEGNVQLTYELENLTVYSVFDWADSMNRIPSCATDIGLKTDCATTSGWGVVDMGASYYFSSGLEISANVVNLFDRKYIRYQGVAGISSNATKYSTEPGRYFTLNAKYIF</sequence>
<evidence type="ECO:0000256" key="2">
    <source>
        <dbReference type="ARBA" id="ARBA00008143"/>
    </source>
</evidence>
<dbReference type="GeneID" id="61294401"/>
<evidence type="ECO:0000259" key="14">
    <source>
        <dbReference type="Pfam" id="PF00593"/>
    </source>
</evidence>
<evidence type="ECO:0000256" key="4">
    <source>
        <dbReference type="ARBA" id="ARBA00022452"/>
    </source>
</evidence>
<feature type="domain" description="TonB-dependent receptor plug" evidence="15">
    <location>
        <begin position="42"/>
        <end position="151"/>
    </location>
</feature>
<dbReference type="PROSITE" id="PS52016">
    <property type="entry name" value="TONB_DEPENDENT_REC_3"/>
    <property type="match status" value="1"/>
</dbReference>
<dbReference type="NCBIfam" id="TIGR01785">
    <property type="entry name" value="TonB-hemin"/>
    <property type="match status" value="1"/>
</dbReference>
<dbReference type="InterPro" id="IPR010949">
    <property type="entry name" value="TonB_Hb/transfer/lactofer_rcpt"/>
</dbReference>
<keyword evidence="6 13" id="KW-0732">Signal</keyword>
<organism evidence="16 17">
    <name type="scientific">Moritella viscosa</name>
    <dbReference type="NCBI Taxonomy" id="80854"/>
    <lineage>
        <taxon>Bacteria</taxon>
        <taxon>Pseudomonadati</taxon>
        <taxon>Pseudomonadota</taxon>
        <taxon>Gammaproteobacteria</taxon>
        <taxon>Alteromonadales</taxon>
        <taxon>Moritellaceae</taxon>
        <taxon>Moritella</taxon>
    </lineage>
</organism>
<dbReference type="Pfam" id="PF07715">
    <property type="entry name" value="Plug"/>
    <property type="match status" value="1"/>
</dbReference>
<accession>A0ABY1HC77</accession>
<keyword evidence="10 11" id="KW-0998">Cell outer membrane</keyword>
<evidence type="ECO:0000256" key="8">
    <source>
        <dbReference type="ARBA" id="ARBA00023136"/>
    </source>
</evidence>
<evidence type="ECO:0000256" key="9">
    <source>
        <dbReference type="ARBA" id="ARBA00023170"/>
    </source>
</evidence>
<dbReference type="NCBIfam" id="TIGR01786">
    <property type="entry name" value="TonB-hemlactrns"/>
    <property type="match status" value="1"/>
</dbReference>
<keyword evidence="4 11" id="KW-1134">Transmembrane beta strand</keyword>
<evidence type="ECO:0000256" key="11">
    <source>
        <dbReference type="PROSITE-ProRule" id="PRU01360"/>
    </source>
</evidence>
<feature type="chain" id="PRO_5046524435" evidence="13">
    <location>
        <begin position="22"/>
        <end position="711"/>
    </location>
</feature>
<comment type="caution">
    <text evidence="16">The sequence shown here is derived from an EMBL/GenBank/DDBJ whole genome shotgun (WGS) entry which is preliminary data.</text>
</comment>
<proteinExistence type="inferred from homology"/>
<reference evidence="16 17" key="1">
    <citation type="submission" date="2016-11" db="EMBL/GenBank/DDBJ databases">
        <authorList>
            <person name="Klemetsen T."/>
        </authorList>
    </citation>
    <scope>NUCLEOTIDE SEQUENCE [LARGE SCALE GENOMIC DNA]</scope>
    <source>
        <strain evidence="16">MT 2528</strain>
    </source>
</reference>
<evidence type="ECO:0000256" key="3">
    <source>
        <dbReference type="ARBA" id="ARBA00022448"/>
    </source>
</evidence>
<dbReference type="Pfam" id="PF00593">
    <property type="entry name" value="TonB_dep_Rec_b-barrel"/>
    <property type="match status" value="1"/>
</dbReference>
<keyword evidence="9 16" id="KW-0675">Receptor</keyword>
<dbReference type="PANTHER" id="PTHR30069">
    <property type="entry name" value="TONB-DEPENDENT OUTER MEMBRANE RECEPTOR"/>
    <property type="match status" value="1"/>
</dbReference>
<name>A0ABY1HC77_9GAMM</name>
<evidence type="ECO:0000256" key="13">
    <source>
        <dbReference type="SAM" id="SignalP"/>
    </source>
</evidence>
<evidence type="ECO:0000256" key="6">
    <source>
        <dbReference type="ARBA" id="ARBA00022729"/>
    </source>
</evidence>
<keyword evidence="8 11" id="KW-0472">Membrane</keyword>
<gene>
    <name evidence="16" type="ORF">MT2528_0677</name>
</gene>
<evidence type="ECO:0000256" key="1">
    <source>
        <dbReference type="ARBA" id="ARBA00004571"/>
    </source>
</evidence>
<comment type="similarity">
    <text evidence="2">Belongs to the TonB-dependent receptor family. Hemoglobin/haptoglobin binding protein subfamily.</text>
</comment>
<keyword evidence="17" id="KW-1185">Reference proteome</keyword>
<dbReference type="PANTHER" id="PTHR30069:SF29">
    <property type="entry name" value="HEMOGLOBIN AND HEMOGLOBIN-HAPTOGLOBIN-BINDING PROTEIN 1-RELATED"/>
    <property type="match status" value="1"/>
</dbReference>
<dbReference type="InterPro" id="IPR012910">
    <property type="entry name" value="Plug_dom"/>
</dbReference>
<dbReference type="RefSeq" id="WP_075471071.1">
    <property type="nucleotide sequence ID" value="NZ_CAWQZC010000100.1"/>
</dbReference>
<keyword evidence="3 11" id="KW-0813">Transport</keyword>
<dbReference type="Gene3D" id="2.40.170.20">
    <property type="entry name" value="TonB-dependent receptor, beta-barrel domain"/>
    <property type="match status" value="1"/>
</dbReference>
<evidence type="ECO:0000256" key="10">
    <source>
        <dbReference type="ARBA" id="ARBA00023237"/>
    </source>
</evidence>
<dbReference type="InterPro" id="IPR037066">
    <property type="entry name" value="Plug_dom_sf"/>
</dbReference>
<dbReference type="CDD" id="cd01347">
    <property type="entry name" value="ligand_gated_channel"/>
    <property type="match status" value="1"/>
</dbReference>
<dbReference type="InterPro" id="IPR036942">
    <property type="entry name" value="Beta-barrel_TonB_sf"/>
</dbReference>
<feature type="signal peptide" evidence="13">
    <location>
        <begin position="1"/>
        <end position="21"/>
    </location>
</feature>
<dbReference type="InterPro" id="IPR000531">
    <property type="entry name" value="Beta-barrel_TonB"/>
</dbReference>
<feature type="domain" description="TonB-dependent receptor-like beta-barrel" evidence="14">
    <location>
        <begin position="270"/>
        <end position="674"/>
    </location>
</feature>
<dbReference type="SUPFAM" id="SSF56935">
    <property type="entry name" value="Porins"/>
    <property type="match status" value="1"/>
</dbReference>
<keyword evidence="7 12" id="KW-0798">TonB box</keyword>
<evidence type="ECO:0000313" key="16">
    <source>
        <dbReference type="EMBL" id="SGY84627.1"/>
    </source>
</evidence>